<sequence>MAAPNNIIEDFRLCHGFLFDKNSLRLAHKCVVQANSWSGEKSLKKRPSVQLINTHRIQDTYIYRNNLTLDNEGTLFNPPKPFSRYKENNPLYDKTPDEAVIFRLDKELWNINLKDVKPTDEFVAAIKQAIEHNPTHTKLDDVFSEYGYWLNCKIKVGCRLQRFSQFYPFEPGQDHHPKGVDVESYQTEWIDGGNILYDEIRDEWSKKIHPFESDYLLSADNSVIEIGEISEWLEYSPRTSSQWSIIERADFVPTYKLLDEALIAKVEMLFSDKIEVLMTGESPIDYQCTDLCQVNFEQPLLSNAYTVKGKVYNNGKRCDVAVRLYYASTYGFSFEITWNESPEEAEGIYVKWKLSGNRARIGYFGQLKVETFENQMLNRKSYIEVDVPHHSQSDENSAK</sequence>
<dbReference type="EMBL" id="CAJVPJ010001607">
    <property type="protein sequence ID" value="CAG8597553.1"/>
    <property type="molecule type" value="Genomic_DNA"/>
</dbReference>
<protein>
    <submittedName>
        <fullName evidence="1">6070_t:CDS:1</fullName>
    </submittedName>
</protein>
<dbReference type="OrthoDB" id="2397546at2759"/>
<dbReference type="Proteomes" id="UP000789572">
    <property type="component" value="Unassembled WGS sequence"/>
</dbReference>
<proteinExistence type="predicted"/>
<dbReference type="AlphaFoldDB" id="A0A9N9CES8"/>
<gene>
    <name evidence="1" type="ORF">POCULU_LOCUS7293</name>
</gene>
<reference evidence="1" key="1">
    <citation type="submission" date="2021-06" db="EMBL/GenBank/DDBJ databases">
        <authorList>
            <person name="Kallberg Y."/>
            <person name="Tangrot J."/>
            <person name="Rosling A."/>
        </authorList>
    </citation>
    <scope>NUCLEOTIDE SEQUENCE</scope>
    <source>
        <strain evidence="1">IA702</strain>
    </source>
</reference>
<organism evidence="1 2">
    <name type="scientific">Paraglomus occultum</name>
    <dbReference type="NCBI Taxonomy" id="144539"/>
    <lineage>
        <taxon>Eukaryota</taxon>
        <taxon>Fungi</taxon>
        <taxon>Fungi incertae sedis</taxon>
        <taxon>Mucoromycota</taxon>
        <taxon>Glomeromycotina</taxon>
        <taxon>Glomeromycetes</taxon>
        <taxon>Paraglomerales</taxon>
        <taxon>Paraglomeraceae</taxon>
        <taxon>Paraglomus</taxon>
    </lineage>
</organism>
<keyword evidence="2" id="KW-1185">Reference proteome</keyword>
<evidence type="ECO:0000313" key="2">
    <source>
        <dbReference type="Proteomes" id="UP000789572"/>
    </source>
</evidence>
<comment type="caution">
    <text evidence="1">The sequence shown here is derived from an EMBL/GenBank/DDBJ whole genome shotgun (WGS) entry which is preliminary data.</text>
</comment>
<feature type="non-terminal residue" evidence="1">
    <location>
        <position position="399"/>
    </location>
</feature>
<accession>A0A9N9CES8</accession>
<name>A0A9N9CES8_9GLOM</name>
<evidence type="ECO:0000313" key="1">
    <source>
        <dbReference type="EMBL" id="CAG8597553.1"/>
    </source>
</evidence>